<keyword evidence="1" id="KW-1133">Transmembrane helix</keyword>
<dbReference type="EMBL" id="DVOF01000240">
    <property type="protein sequence ID" value="HIV03494.1"/>
    <property type="molecule type" value="Genomic_DNA"/>
</dbReference>
<evidence type="ECO:0000256" key="1">
    <source>
        <dbReference type="SAM" id="Phobius"/>
    </source>
</evidence>
<accession>A0A9D1NI15</accession>
<dbReference type="Proteomes" id="UP000886743">
    <property type="component" value="Unassembled WGS sequence"/>
</dbReference>
<evidence type="ECO:0000313" key="4">
    <source>
        <dbReference type="Proteomes" id="UP000886743"/>
    </source>
</evidence>
<feature type="transmembrane region" description="Helical" evidence="1">
    <location>
        <begin position="196"/>
        <end position="217"/>
    </location>
</feature>
<name>A0A9D1NI15_9FIRM</name>
<keyword evidence="1" id="KW-0812">Transmembrane</keyword>
<evidence type="ECO:0000259" key="2">
    <source>
        <dbReference type="Pfam" id="PF02517"/>
    </source>
</evidence>
<dbReference type="GO" id="GO:0004175">
    <property type="term" value="F:endopeptidase activity"/>
    <property type="evidence" value="ECO:0007669"/>
    <property type="project" value="UniProtKB-ARBA"/>
</dbReference>
<dbReference type="InterPro" id="IPR052710">
    <property type="entry name" value="CAAX_protease"/>
</dbReference>
<keyword evidence="3" id="KW-0645">Protease</keyword>
<proteinExistence type="predicted"/>
<feature type="transmembrane region" description="Helical" evidence="1">
    <location>
        <begin position="229"/>
        <end position="253"/>
    </location>
</feature>
<feature type="transmembrane region" description="Helical" evidence="1">
    <location>
        <begin position="159"/>
        <end position="190"/>
    </location>
</feature>
<dbReference type="AlphaFoldDB" id="A0A9D1NI15"/>
<dbReference type="Pfam" id="PF02517">
    <property type="entry name" value="Rce1-like"/>
    <property type="match status" value="1"/>
</dbReference>
<keyword evidence="1" id="KW-0472">Membrane</keyword>
<dbReference type="GO" id="GO:0080120">
    <property type="term" value="P:CAAX-box protein maturation"/>
    <property type="evidence" value="ECO:0007669"/>
    <property type="project" value="UniProtKB-ARBA"/>
</dbReference>
<reference evidence="3" key="1">
    <citation type="submission" date="2020-10" db="EMBL/GenBank/DDBJ databases">
        <authorList>
            <person name="Gilroy R."/>
        </authorList>
    </citation>
    <scope>NUCLEOTIDE SEQUENCE</scope>
    <source>
        <strain evidence="3">4920</strain>
    </source>
</reference>
<protein>
    <submittedName>
        <fullName evidence="3">CPBP family intramembrane metalloprotease</fullName>
    </submittedName>
</protein>
<gene>
    <name evidence="3" type="ORF">IAC74_07955</name>
</gene>
<dbReference type="PANTHER" id="PTHR36435">
    <property type="entry name" value="SLR1288 PROTEIN"/>
    <property type="match status" value="1"/>
</dbReference>
<organism evidence="3 4">
    <name type="scientific">Candidatus Aphodoplasma excrementigallinarum</name>
    <dbReference type="NCBI Taxonomy" id="2840673"/>
    <lineage>
        <taxon>Bacteria</taxon>
        <taxon>Bacillati</taxon>
        <taxon>Bacillota</taxon>
        <taxon>Clostridia</taxon>
        <taxon>Eubacteriales</taxon>
        <taxon>Candidatus Aphodoplasma</taxon>
    </lineage>
</organism>
<dbReference type="GO" id="GO:0008237">
    <property type="term" value="F:metallopeptidase activity"/>
    <property type="evidence" value="ECO:0007669"/>
    <property type="project" value="UniProtKB-KW"/>
</dbReference>
<feature type="transmembrane region" description="Helical" evidence="1">
    <location>
        <begin position="82"/>
        <end position="105"/>
    </location>
</feature>
<reference evidence="3" key="2">
    <citation type="journal article" date="2021" name="PeerJ">
        <title>Extensive microbial diversity within the chicken gut microbiome revealed by metagenomics and culture.</title>
        <authorList>
            <person name="Gilroy R."/>
            <person name="Ravi A."/>
            <person name="Getino M."/>
            <person name="Pursley I."/>
            <person name="Horton D.L."/>
            <person name="Alikhan N.F."/>
            <person name="Baker D."/>
            <person name="Gharbi K."/>
            <person name="Hall N."/>
            <person name="Watson M."/>
            <person name="Adriaenssens E.M."/>
            <person name="Foster-Nyarko E."/>
            <person name="Jarju S."/>
            <person name="Secka A."/>
            <person name="Antonio M."/>
            <person name="Oren A."/>
            <person name="Chaudhuri R.R."/>
            <person name="La Ragione R."/>
            <person name="Hildebrand F."/>
            <person name="Pallen M.J."/>
        </authorList>
    </citation>
    <scope>NUCLEOTIDE SEQUENCE</scope>
    <source>
        <strain evidence="3">4920</strain>
    </source>
</reference>
<dbReference type="InterPro" id="IPR003675">
    <property type="entry name" value="Rce1/LyrA-like_dom"/>
</dbReference>
<feature type="transmembrane region" description="Helical" evidence="1">
    <location>
        <begin position="273"/>
        <end position="294"/>
    </location>
</feature>
<comment type="caution">
    <text evidence="3">The sequence shown here is derived from an EMBL/GenBank/DDBJ whole genome shotgun (WGS) entry which is preliminary data.</text>
</comment>
<evidence type="ECO:0000313" key="3">
    <source>
        <dbReference type="EMBL" id="HIV03494.1"/>
    </source>
</evidence>
<feature type="transmembrane region" description="Helical" evidence="1">
    <location>
        <begin position="43"/>
        <end position="61"/>
    </location>
</feature>
<dbReference type="PANTHER" id="PTHR36435:SF1">
    <property type="entry name" value="CAAX AMINO TERMINAL PROTEASE FAMILY PROTEIN"/>
    <property type="match status" value="1"/>
</dbReference>
<feature type="domain" description="CAAX prenyl protease 2/Lysostaphin resistance protein A-like" evidence="2">
    <location>
        <begin position="124"/>
        <end position="210"/>
    </location>
</feature>
<keyword evidence="3" id="KW-0378">Hydrolase</keyword>
<keyword evidence="3" id="KW-0482">Metalloprotease</keyword>
<sequence>MSSEAYWTPHRRACLTVLTAAVLLTLTDVLLRISEQPLPYLDAALRSLISAGGAAALYLIVRRPAPKPFLRLHTVRAREAALWLLFGICISCTGAVLSVPLNLFWAQFTALPPGQPVPQNAGEYLLGLLCTAAVPAVCEETLCRGIVLREYEAYGARAAVWASAVAFSLLHGAVTNLVFSLLLGLVFALITVRAGSLYPAVIVHFAVNAFSLTMGYVTQELIAPHLQSAFSLALNLLYAVLSLTFVFSFLWLLHAWRAKHSSDVQETPAKPHFGFSVSLIGIAVWYLAVQLQFFF</sequence>